<evidence type="ECO:0000313" key="11">
    <source>
        <dbReference type="EMBL" id="MCX5617661.1"/>
    </source>
</evidence>
<comment type="subcellular location">
    <subcellularLocation>
        <location evidence="10">Cell inner membrane</location>
        <topology evidence="10">Multi-pass membrane protein</topology>
    </subcellularLocation>
    <subcellularLocation>
        <location evidence="1">Cell membrane</location>
        <topology evidence="1">Multi-pass membrane protein</topology>
    </subcellularLocation>
</comment>
<keyword evidence="6 10" id="KW-1133">Transmembrane helix</keyword>
<keyword evidence="12" id="KW-1185">Reference proteome</keyword>
<dbReference type="HAMAP" id="MF_00115">
    <property type="entry name" value="MscL"/>
    <property type="match status" value="1"/>
</dbReference>
<keyword evidence="4 10" id="KW-1003">Cell membrane</keyword>
<keyword evidence="3 10" id="KW-0813">Transport</keyword>
<name>A0ABT3WF13_9PROT</name>
<keyword evidence="7 10" id="KW-0406">Ion transport</keyword>
<dbReference type="InterPro" id="IPR001185">
    <property type="entry name" value="MS_channel"/>
</dbReference>
<dbReference type="PROSITE" id="PS01327">
    <property type="entry name" value="MSCL"/>
    <property type="match status" value="1"/>
</dbReference>
<organism evidence="11 12">
    <name type="scientific">Bombella pluederhausensis</name>
    <dbReference type="NCBI Taxonomy" id="2967336"/>
    <lineage>
        <taxon>Bacteria</taxon>
        <taxon>Pseudomonadati</taxon>
        <taxon>Pseudomonadota</taxon>
        <taxon>Alphaproteobacteria</taxon>
        <taxon>Acetobacterales</taxon>
        <taxon>Acetobacteraceae</taxon>
        <taxon>Bombella</taxon>
    </lineage>
</organism>
<evidence type="ECO:0000256" key="9">
    <source>
        <dbReference type="ARBA" id="ARBA00023303"/>
    </source>
</evidence>
<evidence type="ECO:0000256" key="8">
    <source>
        <dbReference type="ARBA" id="ARBA00023136"/>
    </source>
</evidence>
<feature type="transmembrane region" description="Helical" evidence="10">
    <location>
        <begin position="21"/>
        <end position="44"/>
    </location>
</feature>
<dbReference type="PANTHER" id="PTHR30266">
    <property type="entry name" value="MECHANOSENSITIVE CHANNEL MSCL"/>
    <property type="match status" value="1"/>
</dbReference>
<dbReference type="EMBL" id="JANIDY010000001">
    <property type="protein sequence ID" value="MCX5617661.1"/>
    <property type="molecule type" value="Genomic_DNA"/>
</dbReference>
<dbReference type="NCBIfam" id="NF001843">
    <property type="entry name" value="PRK00567.1-4"/>
    <property type="match status" value="1"/>
</dbReference>
<dbReference type="InterPro" id="IPR037673">
    <property type="entry name" value="MSC/AndL"/>
</dbReference>
<dbReference type="NCBIfam" id="TIGR00220">
    <property type="entry name" value="mscL"/>
    <property type="match status" value="1"/>
</dbReference>
<keyword evidence="10" id="KW-0997">Cell inner membrane</keyword>
<dbReference type="Pfam" id="PF01741">
    <property type="entry name" value="MscL"/>
    <property type="match status" value="1"/>
</dbReference>
<evidence type="ECO:0000256" key="4">
    <source>
        <dbReference type="ARBA" id="ARBA00022475"/>
    </source>
</evidence>
<keyword evidence="8 10" id="KW-0472">Membrane</keyword>
<comment type="subunit">
    <text evidence="10">Homopentamer.</text>
</comment>
<keyword evidence="5 10" id="KW-0812">Transmembrane</keyword>
<dbReference type="RefSeq" id="WP_266116131.1">
    <property type="nucleotide sequence ID" value="NZ_JANIDY010000001.1"/>
</dbReference>
<keyword evidence="9 10" id="KW-0407">Ion channel</keyword>
<evidence type="ECO:0000256" key="3">
    <source>
        <dbReference type="ARBA" id="ARBA00022448"/>
    </source>
</evidence>
<dbReference type="InterPro" id="IPR019823">
    <property type="entry name" value="Mechanosensitive_channel_CS"/>
</dbReference>
<dbReference type="PANTHER" id="PTHR30266:SF2">
    <property type="entry name" value="LARGE-CONDUCTANCE MECHANOSENSITIVE CHANNEL"/>
    <property type="match status" value="1"/>
</dbReference>
<dbReference type="Gene3D" id="1.10.1200.120">
    <property type="entry name" value="Large-conductance mechanosensitive channel, MscL, domain 1"/>
    <property type="match status" value="1"/>
</dbReference>
<protein>
    <recommendedName>
        <fullName evidence="10">Large-conductance mechanosensitive channel</fullName>
    </recommendedName>
</protein>
<comment type="similarity">
    <text evidence="2 10">Belongs to the MscL family.</text>
</comment>
<evidence type="ECO:0000256" key="5">
    <source>
        <dbReference type="ARBA" id="ARBA00022692"/>
    </source>
</evidence>
<gene>
    <name evidence="10 11" type="primary">mscL</name>
    <name evidence="11" type="ORF">NQF86_03105</name>
</gene>
<dbReference type="InterPro" id="IPR036019">
    <property type="entry name" value="MscL_channel"/>
</dbReference>
<evidence type="ECO:0000313" key="12">
    <source>
        <dbReference type="Proteomes" id="UP001165576"/>
    </source>
</evidence>
<dbReference type="PRINTS" id="PR01264">
    <property type="entry name" value="MECHCHANNEL"/>
</dbReference>
<dbReference type="SUPFAM" id="SSF81330">
    <property type="entry name" value="Gated mechanosensitive channel"/>
    <property type="match status" value="1"/>
</dbReference>
<accession>A0ABT3WF13</accession>
<dbReference type="NCBIfam" id="NF010557">
    <property type="entry name" value="PRK13952.1"/>
    <property type="match status" value="1"/>
</dbReference>
<dbReference type="Proteomes" id="UP001165576">
    <property type="component" value="Unassembled WGS sequence"/>
</dbReference>
<sequence>MSLLKTPGFKSPGWLTDFQKFIMRGNVVDLAIGVVVGAAFSSIVSSAVKDILTPVLGCLTGGVDFSNVFITLKGPVKATLAEAQKAGAVTINIGLFLNAVIQFLIIAFFIFWVMRLISKLHRKEEAKPAAPPPPSKEEVLLTEIRDILAARSSET</sequence>
<evidence type="ECO:0000256" key="6">
    <source>
        <dbReference type="ARBA" id="ARBA00022989"/>
    </source>
</evidence>
<comment type="function">
    <text evidence="10">Channel that opens in response to stretch forces in the membrane lipid bilayer. May participate in the regulation of osmotic pressure changes within the cell.</text>
</comment>
<evidence type="ECO:0000256" key="10">
    <source>
        <dbReference type="HAMAP-Rule" id="MF_00115"/>
    </source>
</evidence>
<evidence type="ECO:0000256" key="1">
    <source>
        <dbReference type="ARBA" id="ARBA00004651"/>
    </source>
</evidence>
<comment type="caution">
    <text evidence="11">The sequence shown here is derived from an EMBL/GenBank/DDBJ whole genome shotgun (WGS) entry which is preliminary data.</text>
</comment>
<evidence type="ECO:0000256" key="7">
    <source>
        <dbReference type="ARBA" id="ARBA00023065"/>
    </source>
</evidence>
<evidence type="ECO:0000256" key="2">
    <source>
        <dbReference type="ARBA" id="ARBA00007254"/>
    </source>
</evidence>
<feature type="transmembrane region" description="Helical" evidence="10">
    <location>
        <begin position="93"/>
        <end position="114"/>
    </location>
</feature>
<reference evidence="11" key="1">
    <citation type="submission" date="2022-07" db="EMBL/GenBank/DDBJ databases">
        <title>Bombella genomes.</title>
        <authorList>
            <person name="Harer L."/>
            <person name="Styblova S."/>
            <person name="Ehrmann M."/>
        </authorList>
    </citation>
    <scope>NUCLEOTIDE SEQUENCE</scope>
    <source>
        <strain evidence="11">TMW 2.2543</strain>
    </source>
</reference>
<proteinExistence type="inferred from homology"/>